<sequence length="158" mass="17724">MKKTFFLSIITLLAFTACATDNNKKQTNNVNITDKTTTTMKPIELNKQDFLAKVVNYEANPTEWKYLGDKPAIIDFYASWCGPCKMVAPILEELASEYGDKIYIYKVNTENEQELAAAFGIRSIPTILFVPLNGQPQMVTGAMPKSSFKQAIDNILLK</sequence>
<dbReference type="PANTHER" id="PTHR45663:SF11">
    <property type="entry name" value="GEO12009P1"/>
    <property type="match status" value="1"/>
</dbReference>
<name>A0A9D9HSY5_9BACT</name>
<reference evidence="9" key="1">
    <citation type="submission" date="2020-10" db="EMBL/GenBank/DDBJ databases">
        <authorList>
            <person name="Gilroy R."/>
        </authorList>
    </citation>
    <scope>NUCLEOTIDE SEQUENCE</scope>
    <source>
        <strain evidence="9">G3-3990</strain>
    </source>
</reference>
<keyword evidence="2" id="KW-0813">Transport</keyword>
<feature type="signal peptide" evidence="7">
    <location>
        <begin position="1"/>
        <end position="19"/>
    </location>
</feature>
<dbReference type="PROSITE" id="PS51352">
    <property type="entry name" value="THIOREDOXIN_2"/>
    <property type="match status" value="1"/>
</dbReference>
<evidence type="ECO:0000256" key="5">
    <source>
        <dbReference type="ARBA" id="ARBA00023284"/>
    </source>
</evidence>
<dbReference type="PROSITE" id="PS00194">
    <property type="entry name" value="THIOREDOXIN_1"/>
    <property type="match status" value="1"/>
</dbReference>
<dbReference type="CDD" id="cd02947">
    <property type="entry name" value="TRX_family"/>
    <property type="match status" value="1"/>
</dbReference>
<dbReference type="AlphaFoldDB" id="A0A9D9HSY5"/>
<keyword evidence="7" id="KW-0732">Signal</keyword>
<proteinExistence type="inferred from homology"/>
<dbReference type="Pfam" id="PF00085">
    <property type="entry name" value="Thioredoxin"/>
    <property type="match status" value="1"/>
</dbReference>
<dbReference type="SUPFAM" id="SSF52833">
    <property type="entry name" value="Thioredoxin-like"/>
    <property type="match status" value="1"/>
</dbReference>
<dbReference type="InterPro" id="IPR005746">
    <property type="entry name" value="Thioredoxin"/>
</dbReference>
<evidence type="ECO:0000256" key="4">
    <source>
        <dbReference type="ARBA" id="ARBA00023157"/>
    </source>
</evidence>
<dbReference type="Proteomes" id="UP000823641">
    <property type="component" value="Unassembled WGS sequence"/>
</dbReference>
<evidence type="ECO:0000313" key="9">
    <source>
        <dbReference type="EMBL" id="MBO8459174.1"/>
    </source>
</evidence>
<feature type="chain" id="PRO_5038521400" description="Thioredoxin" evidence="7">
    <location>
        <begin position="20"/>
        <end position="158"/>
    </location>
</feature>
<dbReference type="PRINTS" id="PR00421">
    <property type="entry name" value="THIOREDOXIN"/>
</dbReference>
<evidence type="ECO:0000256" key="7">
    <source>
        <dbReference type="SAM" id="SignalP"/>
    </source>
</evidence>
<keyword evidence="3" id="KW-0249">Electron transport</keyword>
<dbReference type="PROSITE" id="PS51257">
    <property type="entry name" value="PROKAR_LIPOPROTEIN"/>
    <property type="match status" value="1"/>
</dbReference>
<feature type="domain" description="Thioredoxin" evidence="8">
    <location>
        <begin position="41"/>
        <end position="157"/>
    </location>
</feature>
<comment type="similarity">
    <text evidence="1">Belongs to the thioredoxin family.</text>
</comment>
<dbReference type="InterPro" id="IPR036249">
    <property type="entry name" value="Thioredoxin-like_sf"/>
</dbReference>
<organism evidence="9 10">
    <name type="scientific">Candidatus Gallipaludibacter merdavium</name>
    <dbReference type="NCBI Taxonomy" id="2840839"/>
    <lineage>
        <taxon>Bacteria</taxon>
        <taxon>Pseudomonadati</taxon>
        <taxon>Bacteroidota</taxon>
        <taxon>Bacteroidia</taxon>
        <taxon>Bacteroidales</taxon>
        <taxon>Candidatus Gallipaludibacter</taxon>
    </lineage>
</organism>
<evidence type="ECO:0000256" key="6">
    <source>
        <dbReference type="NCBIfam" id="TIGR01068"/>
    </source>
</evidence>
<keyword evidence="5" id="KW-0676">Redox-active center</keyword>
<dbReference type="GO" id="GO:0005737">
    <property type="term" value="C:cytoplasm"/>
    <property type="evidence" value="ECO:0007669"/>
    <property type="project" value="TreeGrafter"/>
</dbReference>
<dbReference type="InterPro" id="IPR013766">
    <property type="entry name" value="Thioredoxin_domain"/>
</dbReference>
<dbReference type="PANTHER" id="PTHR45663">
    <property type="entry name" value="GEO12009P1"/>
    <property type="match status" value="1"/>
</dbReference>
<keyword evidence="4" id="KW-1015">Disulfide bond</keyword>
<evidence type="ECO:0000313" key="10">
    <source>
        <dbReference type="Proteomes" id="UP000823641"/>
    </source>
</evidence>
<dbReference type="FunFam" id="3.40.30.10:FF:000229">
    <property type="entry name" value="Thioredoxin (TRX)"/>
    <property type="match status" value="1"/>
</dbReference>
<dbReference type="Gene3D" id="3.40.30.10">
    <property type="entry name" value="Glutaredoxin"/>
    <property type="match status" value="1"/>
</dbReference>
<protein>
    <recommendedName>
        <fullName evidence="6">Thioredoxin</fullName>
    </recommendedName>
</protein>
<reference evidence="9" key="2">
    <citation type="journal article" date="2021" name="PeerJ">
        <title>Extensive microbial diversity within the chicken gut microbiome revealed by metagenomics and culture.</title>
        <authorList>
            <person name="Gilroy R."/>
            <person name="Ravi A."/>
            <person name="Getino M."/>
            <person name="Pursley I."/>
            <person name="Horton D.L."/>
            <person name="Alikhan N.F."/>
            <person name="Baker D."/>
            <person name="Gharbi K."/>
            <person name="Hall N."/>
            <person name="Watson M."/>
            <person name="Adriaenssens E.M."/>
            <person name="Foster-Nyarko E."/>
            <person name="Jarju S."/>
            <person name="Secka A."/>
            <person name="Antonio M."/>
            <person name="Oren A."/>
            <person name="Chaudhuri R.R."/>
            <person name="La Ragione R."/>
            <person name="Hildebrand F."/>
            <person name="Pallen M.J."/>
        </authorList>
    </citation>
    <scope>NUCLEOTIDE SEQUENCE</scope>
    <source>
        <strain evidence="9">G3-3990</strain>
    </source>
</reference>
<dbReference type="NCBIfam" id="TIGR01068">
    <property type="entry name" value="thioredoxin"/>
    <property type="match status" value="1"/>
</dbReference>
<dbReference type="InterPro" id="IPR017937">
    <property type="entry name" value="Thioredoxin_CS"/>
</dbReference>
<gene>
    <name evidence="9" type="primary">trxA</name>
    <name evidence="9" type="ORF">IAA73_02420</name>
</gene>
<evidence type="ECO:0000259" key="8">
    <source>
        <dbReference type="PROSITE" id="PS51352"/>
    </source>
</evidence>
<evidence type="ECO:0000256" key="3">
    <source>
        <dbReference type="ARBA" id="ARBA00022982"/>
    </source>
</evidence>
<dbReference type="EMBL" id="JADIMG010000026">
    <property type="protein sequence ID" value="MBO8459174.1"/>
    <property type="molecule type" value="Genomic_DNA"/>
</dbReference>
<evidence type="ECO:0000256" key="1">
    <source>
        <dbReference type="ARBA" id="ARBA00008987"/>
    </source>
</evidence>
<dbReference type="GO" id="GO:0015035">
    <property type="term" value="F:protein-disulfide reductase activity"/>
    <property type="evidence" value="ECO:0007669"/>
    <property type="project" value="UniProtKB-UniRule"/>
</dbReference>
<evidence type="ECO:0000256" key="2">
    <source>
        <dbReference type="ARBA" id="ARBA00022448"/>
    </source>
</evidence>
<accession>A0A9D9HSY5</accession>
<comment type="caution">
    <text evidence="9">The sequence shown here is derived from an EMBL/GenBank/DDBJ whole genome shotgun (WGS) entry which is preliminary data.</text>
</comment>